<dbReference type="InterPro" id="IPR002800">
    <property type="entry name" value="Rv2949c-like"/>
</dbReference>
<dbReference type="InterPro" id="IPR028978">
    <property type="entry name" value="Chorismate_lyase_/UTRA_dom_sf"/>
</dbReference>
<dbReference type="SUPFAM" id="SSF64288">
    <property type="entry name" value="Chorismate lyase-like"/>
    <property type="match status" value="1"/>
</dbReference>
<gene>
    <name evidence="1" type="ORF">DKT75_09540</name>
</gene>
<protein>
    <submittedName>
        <fullName evidence="1">DUF98 domain-containing protein</fullName>
    </submittedName>
</protein>
<dbReference type="OrthoDB" id="6297849at2"/>
<accession>A0A317CDG2</accession>
<keyword evidence="2" id="KW-1185">Reference proteome</keyword>
<evidence type="ECO:0000313" key="2">
    <source>
        <dbReference type="Proteomes" id="UP000245506"/>
    </source>
</evidence>
<sequence>MLRIDLQDSMRQSSLDPKAMSPFQRILLTTDGTVTDILEAQMSESMKVVKLYEEVIPANKAIPYLDIDEGTEVIARKILLRGKCSHKNYIYAESVLVPERLSPAMRDALLTTRKPIGLLILESRTESFREILSCKREPMGEIAQYYDLPEDAPLISRTYRIYAGGQPIMLITEKFPEASFQV</sequence>
<dbReference type="AlphaFoldDB" id="A0A317CDG2"/>
<dbReference type="Gene3D" id="3.40.1410.10">
    <property type="entry name" value="Chorismate lyase-like"/>
    <property type="match status" value="1"/>
</dbReference>
<name>A0A317CDG2_9GAMM</name>
<comment type="caution">
    <text evidence="1">The sequence shown here is derived from an EMBL/GenBank/DDBJ whole genome shotgun (WGS) entry which is preliminary data.</text>
</comment>
<dbReference type="EMBL" id="QGKL01000029">
    <property type="protein sequence ID" value="PWQ96427.1"/>
    <property type="molecule type" value="Genomic_DNA"/>
</dbReference>
<dbReference type="Pfam" id="PF01947">
    <property type="entry name" value="Rv2949c-like"/>
    <property type="match status" value="1"/>
</dbReference>
<evidence type="ECO:0000313" key="1">
    <source>
        <dbReference type="EMBL" id="PWQ96427.1"/>
    </source>
</evidence>
<organism evidence="1 2">
    <name type="scientific">Leucothrix arctica</name>
    <dbReference type="NCBI Taxonomy" id="1481894"/>
    <lineage>
        <taxon>Bacteria</taxon>
        <taxon>Pseudomonadati</taxon>
        <taxon>Pseudomonadota</taxon>
        <taxon>Gammaproteobacteria</taxon>
        <taxon>Thiotrichales</taxon>
        <taxon>Thiotrichaceae</taxon>
        <taxon>Leucothrix</taxon>
    </lineage>
</organism>
<proteinExistence type="predicted"/>
<dbReference type="Proteomes" id="UP000245506">
    <property type="component" value="Unassembled WGS sequence"/>
</dbReference>
<reference evidence="1 2" key="1">
    <citation type="submission" date="2018-05" db="EMBL/GenBank/DDBJ databases">
        <title>Leucothrix arctica sp. nov., isolated from Arctic seawater.</title>
        <authorList>
            <person name="Choi A."/>
            <person name="Baek K."/>
        </authorList>
    </citation>
    <scope>NUCLEOTIDE SEQUENCE [LARGE SCALE GENOMIC DNA]</scope>
    <source>
        <strain evidence="1 2">IMCC9719</strain>
    </source>
</reference>